<dbReference type="EMBL" id="EQ974237">
    <property type="protein sequence ID" value="EEF31515.1"/>
    <property type="molecule type" value="Genomic_DNA"/>
</dbReference>
<evidence type="ECO:0000313" key="2">
    <source>
        <dbReference type="Proteomes" id="UP000008311"/>
    </source>
</evidence>
<dbReference type="InParanoid" id="B9SY06"/>
<organism evidence="1 2">
    <name type="scientific">Ricinus communis</name>
    <name type="common">Castor bean</name>
    <dbReference type="NCBI Taxonomy" id="3988"/>
    <lineage>
        <taxon>Eukaryota</taxon>
        <taxon>Viridiplantae</taxon>
        <taxon>Streptophyta</taxon>
        <taxon>Embryophyta</taxon>
        <taxon>Tracheophyta</taxon>
        <taxon>Spermatophyta</taxon>
        <taxon>Magnoliopsida</taxon>
        <taxon>eudicotyledons</taxon>
        <taxon>Gunneridae</taxon>
        <taxon>Pentapetalae</taxon>
        <taxon>rosids</taxon>
        <taxon>fabids</taxon>
        <taxon>Malpighiales</taxon>
        <taxon>Euphorbiaceae</taxon>
        <taxon>Acalyphoideae</taxon>
        <taxon>Acalypheae</taxon>
        <taxon>Ricinus</taxon>
    </lineage>
</organism>
<evidence type="ECO:0000313" key="1">
    <source>
        <dbReference type="EMBL" id="EEF31515.1"/>
    </source>
</evidence>
<gene>
    <name evidence="1" type="ORF">RCOM_1455810</name>
</gene>
<sequence length="105" mass="11679">MGVAKKRGGLGFRDSRVFNLTMLAKWLPNNNGGRISSPYNSLPLDAIVSMLLEPGRRSWNLPLIQTIFLLYEAGQIASMPLSSRQPTNFHSWRHMKSGSFSAKSA</sequence>
<dbReference type="Proteomes" id="UP000008311">
    <property type="component" value="Unassembled WGS sequence"/>
</dbReference>
<accession>B9SY06</accession>
<keyword evidence="2" id="KW-1185">Reference proteome</keyword>
<proteinExistence type="predicted"/>
<dbReference type="AlphaFoldDB" id="B9SY06"/>
<protein>
    <submittedName>
        <fullName evidence="1">Uncharacterized protein</fullName>
    </submittedName>
</protein>
<reference evidence="2" key="1">
    <citation type="journal article" date="2010" name="Nat. Biotechnol.">
        <title>Draft genome sequence of the oilseed species Ricinus communis.</title>
        <authorList>
            <person name="Chan A.P."/>
            <person name="Crabtree J."/>
            <person name="Zhao Q."/>
            <person name="Lorenzi H."/>
            <person name="Orvis J."/>
            <person name="Puiu D."/>
            <person name="Melake-Berhan A."/>
            <person name="Jones K.M."/>
            <person name="Redman J."/>
            <person name="Chen G."/>
            <person name="Cahoon E.B."/>
            <person name="Gedil M."/>
            <person name="Stanke M."/>
            <person name="Haas B.J."/>
            <person name="Wortman J.R."/>
            <person name="Fraser-Liggett C.M."/>
            <person name="Ravel J."/>
            <person name="Rabinowicz P.D."/>
        </authorList>
    </citation>
    <scope>NUCLEOTIDE SEQUENCE [LARGE SCALE GENOMIC DNA]</scope>
    <source>
        <strain evidence="2">cv. Hale</strain>
    </source>
</reference>
<name>B9SY06_RICCO</name>